<reference evidence="1" key="2">
    <citation type="submission" date="2021-01" db="EMBL/GenBank/DDBJ databases">
        <authorList>
            <person name="Schikora-Tamarit M.A."/>
        </authorList>
    </citation>
    <scope>NUCLEOTIDE SEQUENCE</scope>
    <source>
        <strain evidence="1">CBS2887</strain>
    </source>
</reference>
<reference evidence="1" key="1">
    <citation type="journal article" date="2021" name="Open Biol.">
        <title>Shared evolutionary footprints suggest mitochondrial oxidative damage underlies multiple complex I losses in fungi.</title>
        <authorList>
            <person name="Schikora-Tamarit M.A."/>
            <person name="Marcet-Houben M."/>
            <person name="Nosek J."/>
            <person name="Gabaldon T."/>
        </authorList>
    </citation>
    <scope>NUCLEOTIDE SEQUENCE</scope>
    <source>
        <strain evidence="1">CBS2887</strain>
    </source>
</reference>
<evidence type="ECO:0000313" key="2">
    <source>
        <dbReference type="Proteomes" id="UP000774326"/>
    </source>
</evidence>
<sequence>KILEAKFANDVLENDDADIILAGKPFLKNPGLVSSWADELGVRIQLARQYEWPFHPPPWNLD</sequence>
<dbReference type="Gene3D" id="3.20.20.70">
    <property type="entry name" value="Aldolase class I"/>
    <property type="match status" value="1"/>
</dbReference>
<evidence type="ECO:0000313" key="1">
    <source>
        <dbReference type="EMBL" id="KAH3687636.1"/>
    </source>
</evidence>
<dbReference type="OrthoDB" id="72788at2759"/>
<protein>
    <submittedName>
        <fullName evidence="1">Uncharacterized protein</fullName>
    </submittedName>
</protein>
<feature type="non-terminal residue" evidence="1">
    <location>
        <position position="1"/>
    </location>
</feature>
<keyword evidence="2" id="KW-1185">Reference proteome</keyword>
<dbReference type="SUPFAM" id="SSF51395">
    <property type="entry name" value="FMN-linked oxidoreductases"/>
    <property type="match status" value="1"/>
</dbReference>
<accession>A0A9P8TR70</accession>
<comment type="caution">
    <text evidence="1">The sequence shown here is derived from an EMBL/GenBank/DDBJ whole genome shotgun (WGS) entry which is preliminary data.</text>
</comment>
<dbReference type="EMBL" id="JAEUBG010000706">
    <property type="protein sequence ID" value="KAH3687636.1"/>
    <property type="molecule type" value="Genomic_DNA"/>
</dbReference>
<name>A0A9P8TR70_WICPI</name>
<gene>
    <name evidence="1" type="ORF">WICPIJ_001381</name>
</gene>
<dbReference type="AlphaFoldDB" id="A0A9P8TR70"/>
<dbReference type="InterPro" id="IPR013785">
    <property type="entry name" value="Aldolase_TIM"/>
</dbReference>
<dbReference type="Proteomes" id="UP000774326">
    <property type="component" value="Unassembled WGS sequence"/>
</dbReference>
<proteinExistence type="predicted"/>
<organism evidence="1 2">
    <name type="scientific">Wickerhamomyces pijperi</name>
    <name type="common">Yeast</name>
    <name type="synonym">Pichia pijperi</name>
    <dbReference type="NCBI Taxonomy" id="599730"/>
    <lineage>
        <taxon>Eukaryota</taxon>
        <taxon>Fungi</taxon>
        <taxon>Dikarya</taxon>
        <taxon>Ascomycota</taxon>
        <taxon>Saccharomycotina</taxon>
        <taxon>Saccharomycetes</taxon>
        <taxon>Phaffomycetales</taxon>
        <taxon>Wickerhamomycetaceae</taxon>
        <taxon>Wickerhamomyces</taxon>
    </lineage>
</organism>